<feature type="transmembrane region" description="Helical" evidence="1">
    <location>
        <begin position="80"/>
        <end position="101"/>
    </location>
</feature>
<evidence type="ECO:0000313" key="3">
    <source>
        <dbReference type="Proteomes" id="UP000823632"/>
    </source>
</evidence>
<reference evidence="2" key="1">
    <citation type="submission" date="2020-10" db="EMBL/GenBank/DDBJ databases">
        <authorList>
            <person name="Gilroy R."/>
        </authorList>
    </citation>
    <scope>NUCLEOTIDE SEQUENCE</scope>
    <source>
        <strain evidence="2">10192</strain>
    </source>
</reference>
<keyword evidence="1" id="KW-0472">Membrane</keyword>
<feature type="transmembrane region" description="Helical" evidence="1">
    <location>
        <begin position="20"/>
        <end position="39"/>
    </location>
</feature>
<evidence type="ECO:0000256" key="1">
    <source>
        <dbReference type="SAM" id="Phobius"/>
    </source>
</evidence>
<name>A0A9D9DMZ8_9BACT</name>
<protein>
    <submittedName>
        <fullName evidence="2">Uncharacterized protein</fullName>
    </submittedName>
</protein>
<comment type="caution">
    <text evidence="2">The sequence shown here is derived from an EMBL/GenBank/DDBJ whole genome shotgun (WGS) entry which is preliminary data.</text>
</comment>
<dbReference type="Proteomes" id="UP000823632">
    <property type="component" value="Unassembled WGS sequence"/>
</dbReference>
<keyword evidence="1" id="KW-0812">Transmembrane</keyword>
<accession>A0A9D9DMZ8</accession>
<proteinExistence type="predicted"/>
<evidence type="ECO:0000313" key="2">
    <source>
        <dbReference type="EMBL" id="MBO8430062.1"/>
    </source>
</evidence>
<dbReference type="AlphaFoldDB" id="A0A9D9DMZ8"/>
<organism evidence="2 3">
    <name type="scientific">Candidatus Scatousia excrementipullorum</name>
    <dbReference type="NCBI Taxonomy" id="2840936"/>
    <lineage>
        <taxon>Bacteria</taxon>
        <taxon>Candidatus Scatousia</taxon>
    </lineage>
</organism>
<sequence length="307" mass="35767">MVKLLEKQRQLYKLLEQLLVVIQIVAIFIIFIVSLYWFLELIGNEFLSFMDPVIKVIKDAMIAHFEEELAKGQSGLDGSLFIFIAILGILLYVVSQIKTFTKYQIRTLDKKIIEKREEEQARFNKELQADAKKQIMDYNNIVVLVHVTLKTLLRDVYQTHNDVKHIDKKQEEIVIVALFNLLKNIPGCQFSKDGRTLIITSKNFDNVDTLLSTLNDSINRLKAQLKPRKLSISTNIAIDVYPDRVKVKDIYEDVKTLLQLNMPDEILCYGNFCNRYQYVKTPKFVAYLKGTYDMTEDENVWSLVKKD</sequence>
<reference evidence="2" key="2">
    <citation type="journal article" date="2021" name="PeerJ">
        <title>Extensive microbial diversity within the chicken gut microbiome revealed by metagenomics and culture.</title>
        <authorList>
            <person name="Gilroy R."/>
            <person name="Ravi A."/>
            <person name="Getino M."/>
            <person name="Pursley I."/>
            <person name="Horton D.L."/>
            <person name="Alikhan N.F."/>
            <person name="Baker D."/>
            <person name="Gharbi K."/>
            <person name="Hall N."/>
            <person name="Watson M."/>
            <person name="Adriaenssens E.M."/>
            <person name="Foster-Nyarko E."/>
            <person name="Jarju S."/>
            <person name="Secka A."/>
            <person name="Antonio M."/>
            <person name="Oren A."/>
            <person name="Chaudhuri R.R."/>
            <person name="La Ragione R."/>
            <person name="Hildebrand F."/>
            <person name="Pallen M.J."/>
        </authorList>
    </citation>
    <scope>NUCLEOTIDE SEQUENCE</scope>
    <source>
        <strain evidence="2">10192</strain>
    </source>
</reference>
<gene>
    <name evidence="2" type="ORF">IAC76_01610</name>
</gene>
<dbReference type="EMBL" id="JADIND010000035">
    <property type="protein sequence ID" value="MBO8430062.1"/>
    <property type="molecule type" value="Genomic_DNA"/>
</dbReference>
<keyword evidence="1" id="KW-1133">Transmembrane helix</keyword>